<evidence type="ECO:0000313" key="1">
    <source>
        <dbReference type="EMBL" id="CAA9324428.1"/>
    </source>
</evidence>
<protein>
    <submittedName>
        <fullName evidence="1">Uncharacterized protein</fullName>
    </submittedName>
</protein>
<reference evidence="1" key="1">
    <citation type="submission" date="2020-02" db="EMBL/GenBank/DDBJ databases">
        <authorList>
            <person name="Meier V. D."/>
        </authorList>
    </citation>
    <scope>NUCLEOTIDE SEQUENCE</scope>
    <source>
        <strain evidence="1">AVDCRST_MAG93</strain>
    </source>
</reference>
<name>A0A6J4L6T8_9CHLR</name>
<dbReference type="EMBL" id="CADCTR010001985">
    <property type="protein sequence ID" value="CAA9324428.1"/>
    <property type="molecule type" value="Genomic_DNA"/>
</dbReference>
<organism evidence="1">
    <name type="scientific">uncultured Chloroflexia bacterium</name>
    <dbReference type="NCBI Taxonomy" id="1672391"/>
    <lineage>
        <taxon>Bacteria</taxon>
        <taxon>Bacillati</taxon>
        <taxon>Chloroflexota</taxon>
        <taxon>Chloroflexia</taxon>
        <taxon>environmental samples</taxon>
    </lineage>
</organism>
<dbReference type="AlphaFoldDB" id="A0A6J4L6T8"/>
<sequence length="72" mass="7832">MTRNKLTLLAASFAVATGFFWATILTVPPVTQAAPIQSLDIDAMHHAAPGDLPVFEDFYQMHTGVLDVLMTD</sequence>
<gene>
    <name evidence="1" type="ORF">AVDCRST_MAG93-5905</name>
</gene>
<proteinExistence type="predicted"/>
<accession>A0A6J4L6T8</accession>